<evidence type="ECO:0000256" key="2">
    <source>
        <dbReference type="PROSITE-ProRule" id="PRU00335"/>
    </source>
</evidence>
<dbReference type="SUPFAM" id="SSF48498">
    <property type="entry name" value="Tetracyclin repressor-like, C-terminal domain"/>
    <property type="match status" value="1"/>
</dbReference>
<evidence type="ECO:0000313" key="5">
    <source>
        <dbReference type="Proteomes" id="UP000216825"/>
    </source>
</evidence>
<accession>A0A7D7KXZ1</accession>
<reference evidence="4" key="2">
    <citation type="submission" date="2020-07" db="EMBL/GenBank/DDBJ databases">
        <title>Genome of starter culture bacteria Kocuria salsicia reveals its technological properties and safety for usage in meat industry.</title>
        <authorList>
            <person name="Michael M."/>
            <person name="Konstantin K."/>
            <person name="Evgenii K."/>
            <person name="Galina S."/>
            <person name="Oksana K."/>
            <person name="Andrei L."/>
        </authorList>
    </citation>
    <scope>NUCLEOTIDE SEQUENCE [LARGE SCALE GENOMIC DNA]</scope>
    <source>
        <strain evidence="4">80</strain>
    </source>
</reference>
<evidence type="ECO:0000256" key="1">
    <source>
        <dbReference type="ARBA" id="ARBA00023125"/>
    </source>
</evidence>
<evidence type="ECO:0000313" key="4">
    <source>
        <dbReference type="EMBL" id="QMS56130.1"/>
    </source>
</evidence>
<dbReference type="InterPro" id="IPR036271">
    <property type="entry name" value="Tet_transcr_reg_TetR-rel_C_sf"/>
</dbReference>
<protein>
    <recommendedName>
        <fullName evidence="3">HTH tetR-type domain-containing protein</fullName>
    </recommendedName>
</protein>
<organism evidence="4 5">
    <name type="scientific">Kocuria varians</name>
    <name type="common">Micrococcus varians</name>
    <dbReference type="NCBI Taxonomy" id="1272"/>
    <lineage>
        <taxon>Bacteria</taxon>
        <taxon>Bacillati</taxon>
        <taxon>Actinomycetota</taxon>
        <taxon>Actinomycetes</taxon>
        <taxon>Micrococcales</taxon>
        <taxon>Micrococcaceae</taxon>
        <taxon>Kocuria</taxon>
    </lineage>
</organism>
<dbReference type="PROSITE" id="PS50977">
    <property type="entry name" value="HTH_TETR_2"/>
    <property type="match status" value="1"/>
</dbReference>
<dbReference type="InterPro" id="IPR041479">
    <property type="entry name" value="TetR_CgmR_C"/>
</dbReference>
<name>A0A7D7KXZ1_KOCVA</name>
<dbReference type="InterPro" id="IPR001647">
    <property type="entry name" value="HTH_TetR"/>
</dbReference>
<gene>
    <name evidence="4" type="ORF">CIB50_0000830</name>
</gene>
<dbReference type="Pfam" id="PF00440">
    <property type="entry name" value="TetR_N"/>
    <property type="match status" value="1"/>
</dbReference>
<dbReference type="EMBL" id="CP059343">
    <property type="protein sequence ID" value="QMS56130.1"/>
    <property type="molecule type" value="Genomic_DNA"/>
</dbReference>
<dbReference type="InterPro" id="IPR009057">
    <property type="entry name" value="Homeodomain-like_sf"/>
</dbReference>
<dbReference type="PANTHER" id="PTHR30055">
    <property type="entry name" value="HTH-TYPE TRANSCRIPTIONAL REGULATOR RUTR"/>
    <property type="match status" value="1"/>
</dbReference>
<dbReference type="GO" id="GO:0003700">
    <property type="term" value="F:DNA-binding transcription factor activity"/>
    <property type="evidence" value="ECO:0007669"/>
    <property type="project" value="TreeGrafter"/>
</dbReference>
<evidence type="ECO:0000259" key="3">
    <source>
        <dbReference type="PROSITE" id="PS50977"/>
    </source>
</evidence>
<dbReference type="KEGG" id="kvr:CIB50_0000830"/>
<dbReference type="SUPFAM" id="SSF46689">
    <property type="entry name" value="Homeodomain-like"/>
    <property type="match status" value="1"/>
</dbReference>
<dbReference type="InterPro" id="IPR050109">
    <property type="entry name" value="HTH-type_TetR-like_transc_reg"/>
</dbReference>
<dbReference type="GO" id="GO:0000976">
    <property type="term" value="F:transcription cis-regulatory region binding"/>
    <property type="evidence" value="ECO:0007669"/>
    <property type="project" value="TreeGrafter"/>
</dbReference>
<sequence>MTTKTEILDSALEVLRSGGALTIDAVARAVGITKPGVVHHFPTKETLTVAVTEHLLDGWEEELAARAGDRTEPVDRLRAYVELTLLGEMDVADVALVADLRLREKLAALWSARMSSWFGELDAPALVAARLMADGAWIDRSLGLLDLDASRRSAVAGVALELIEKEVGR</sequence>
<proteinExistence type="predicted"/>
<keyword evidence="5" id="KW-1185">Reference proteome</keyword>
<feature type="domain" description="HTH tetR-type" evidence="3">
    <location>
        <begin position="1"/>
        <end position="59"/>
    </location>
</feature>
<dbReference type="AlphaFoldDB" id="A0A7D7KXZ1"/>
<dbReference type="Proteomes" id="UP000216825">
    <property type="component" value="Chromosome"/>
</dbReference>
<dbReference type="RefSeq" id="WP_094393326.1">
    <property type="nucleotide sequence ID" value="NZ_CP059343.1"/>
</dbReference>
<keyword evidence="1 2" id="KW-0238">DNA-binding</keyword>
<dbReference type="Gene3D" id="1.10.357.10">
    <property type="entry name" value="Tetracycline Repressor, domain 2"/>
    <property type="match status" value="1"/>
</dbReference>
<dbReference type="PANTHER" id="PTHR30055:SF148">
    <property type="entry name" value="TETR-FAMILY TRANSCRIPTIONAL REGULATOR"/>
    <property type="match status" value="1"/>
</dbReference>
<dbReference type="Pfam" id="PF17937">
    <property type="entry name" value="TetR_C_28"/>
    <property type="match status" value="1"/>
</dbReference>
<feature type="DNA-binding region" description="H-T-H motif" evidence="2">
    <location>
        <begin position="22"/>
        <end position="41"/>
    </location>
</feature>
<reference evidence="4" key="1">
    <citation type="submission" date="2017-08" db="EMBL/GenBank/DDBJ databases">
        <authorList>
            <person name="Minaev M."/>
            <person name="Kurbakov K.A."/>
            <person name="Solodovnikova G.I."/>
            <person name="Kuznetsova O.A."/>
            <person name="Lisitsyn A.B."/>
        </authorList>
    </citation>
    <scope>NUCLEOTIDE SEQUENCE</scope>
    <source>
        <strain evidence="4">80</strain>
    </source>
</reference>